<comment type="function">
    <text evidence="3">Required for the function of coenzyme Q in the respiratory chain. May serve as a chaperone or may be involved in the transport of Q6 from its site of synthesis to the catalytic sites of the respiratory complexes.</text>
</comment>
<evidence type="ECO:0000313" key="5">
    <source>
        <dbReference type="EMBL" id="KAL3785958.1"/>
    </source>
</evidence>
<comment type="similarity">
    <text evidence="1">Belongs to the COQ10 family.</text>
</comment>
<dbReference type="InterPro" id="IPR044996">
    <property type="entry name" value="COQ10-like"/>
</dbReference>
<dbReference type="PANTHER" id="PTHR12901">
    <property type="entry name" value="SPERM PROTEIN HOMOLOG"/>
    <property type="match status" value="1"/>
</dbReference>
<organism evidence="5 6">
    <name type="scientific">Cyclotella cryptica</name>
    <dbReference type="NCBI Taxonomy" id="29204"/>
    <lineage>
        <taxon>Eukaryota</taxon>
        <taxon>Sar</taxon>
        <taxon>Stramenopiles</taxon>
        <taxon>Ochrophyta</taxon>
        <taxon>Bacillariophyta</taxon>
        <taxon>Coscinodiscophyceae</taxon>
        <taxon>Thalassiosirophycidae</taxon>
        <taxon>Stephanodiscales</taxon>
        <taxon>Stephanodiscaceae</taxon>
        <taxon>Cyclotella</taxon>
    </lineage>
</organism>
<protein>
    <recommendedName>
        <fullName evidence="4">Coenzyme Q-binding protein COQ10 START domain-containing protein</fullName>
    </recommendedName>
</protein>
<dbReference type="InterPro" id="IPR023393">
    <property type="entry name" value="START-like_dom_sf"/>
</dbReference>
<dbReference type="Proteomes" id="UP001516023">
    <property type="component" value="Unassembled WGS sequence"/>
</dbReference>
<dbReference type="SUPFAM" id="SSF55961">
    <property type="entry name" value="Bet v1-like"/>
    <property type="match status" value="1"/>
</dbReference>
<dbReference type="Gene3D" id="3.30.530.20">
    <property type="match status" value="1"/>
</dbReference>
<dbReference type="PANTHER" id="PTHR12901:SF10">
    <property type="entry name" value="COENZYME Q-BINDING PROTEIN COQ10, MITOCHONDRIAL"/>
    <property type="match status" value="1"/>
</dbReference>
<evidence type="ECO:0000313" key="6">
    <source>
        <dbReference type="Proteomes" id="UP001516023"/>
    </source>
</evidence>
<gene>
    <name evidence="5" type="ORF">HJC23_005667</name>
</gene>
<reference evidence="5 6" key="1">
    <citation type="journal article" date="2020" name="G3 (Bethesda)">
        <title>Improved Reference Genome for Cyclotella cryptica CCMP332, a Model for Cell Wall Morphogenesis, Salinity Adaptation, and Lipid Production in Diatoms (Bacillariophyta).</title>
        <authorList>
            <person name="Roberts W.R."/>
            <person name="Downey K.M."/>
            <person name="Ruck E.C."/>
            <person name="Traller J.C."/>
            <person name="Alverson A.J."/>
        </authorList>
    </citation>
    <scope>NUCLEOTIDE SEQUENCE [LARGE SCALE GENOMIC DNA]</scope>
    <source>
        <strain evidence="5 6">CCMP332</strain>
    </source>
</reference>
<evidence type="ECO:0000256" key="2">
    <source>
        <dbReference type="ARBA" id="ARBA00011814"/>
    </source>
</evidence>
<accession>A0ABD3PDZ8</accession>
<evidence type="ECO:0000256" key="1">
    <source>
        <dbReference type="ARBA" id="ARBA00006885"/>
    </source>
</evidence>
<dbReference type="InterPro" id="IPR005031">
    <property type="entry name" value="COQ10_START"/>
</dbReference>
<name>A0ABD3PDZ8_9STRA</name>
<dbReference type="Pfam" id="PF03364">
    <property type="entry name" value="Polyketide_cyc"/>
    <property type="match status" value="1"/>
</dbReference>
<evidence type="ECO:0000256" key="3">
    <source>
        <dbReference type="ARBA" id="ARBA00024947"/>
    </source>
</evidence>
<feature type="domain" description="Coenzyme Q-binding protein COQ10 START" evidence="4">
    <location>
        <begin position="95"/>
        <end position="262"/>
    </location>
</feature>
<evidence type="ECO:0000259" key="4">
    <source>
        <dbReference type="Pfam" id="PF03364"/>
    </source>
</evidence>
<comment type="subunit">
    <text evidence="2">Interacts with coenzyme Q.</text>
</comment>
<comment type="caution">
    <text evidence="5">The sequence shown here is derived from an EMBL/GenBank/DDBJ whole genome shotgun (WGS) entry which is preliminary data.</text>
</comment>
<sequence length="281" mass="31732">MAWPVSNIIHYPSSKKAIQVPSVISNRSLSRSHCSTITINISPIMPPMVSCRLATSVVHRINIFQFPFLTSSVIHRRLATTHHHSHQSILSEIHPQHLYQIINNVDQYQHFLPYCLESKILRVSPCGTMMDAVLRVGLPLGSSSALGTVLEERYVSRVRMIPPSCVGENSDEQVWIVEAKSIQSNLLDSLKSRWRLSVVPSHQCNAFSFGDAGNIEVPEEPPNRASCNVKFDVEIQVSNPIISFTLDKVLKDVARKQVDAFERRCRDEPFDGIDVDLRKRQ</sequence>
<dbReference type="EMBL" id="JABMIG020000205">
    <property type="protein sequence ID" value="KAL3785958.1"/>
    <property type="molecule type" value="Genomic_DNA"/>
</dbReference>
<dbReference type="AlphaFoldDB" id="A0ABD3PDZ8"/>
<proteinExistence type="inferred from homology"/>
<keyword evidence="6" id="KW-1185">Reference proteome</keyword>